<evidence type="ECO:0000313" key="4">
    <source>
        <dbReference type="Proteomes" id="UP000267077"/>
    </source>
</evidence>
<dbReference type="InterPro" id="IPR007473">
    <property type="entry name" value="RlmJ"/>
</dbReference>
<accession>A0A432LY11</accession>
<evidence type="ECO:0000313" key="3">
    <source>
        <dbReference type="EMBL" id="RUL66375.1"/>
    </source>
</evidence>
<evidence type="ECO:0000256" key="1">
    <source>
        <dbReference type="HAMAP-Rule" id="MF_00934"/>
    </source>
</evidence>
<keyword evidence="1 3" id="KW-0489">Methyltransferase</keyword>
<keyword evidence="1" id="KW-0694">RNA-binding</keyword>
<keyword evidence="1 3" id="KW-0808">Transferase</keyword>
<dbReference type="InterPro" id="IPR029063">
    <property type="entry name" value="SAM-dependent_MTases_sf"/>
</dbReference>
<dbReference type="GO" id="GO:0003723">
    <property type="term" value="F:RNA binding"/>
    <property type="evidence" value="ECO:0007669"/>
    <property type="project" value="UniProtKB-UniRule"/>
</dbReference>
<feature type="binding site" evidence="1">
    <location>
        <position position="174"/>
    </location>
    <ligand>
        <name>S-adenosyl-L-methionine</name>
        <dbReference type="ChEBI" id="CHEBI:59789"/>
    </ligand>
</feature>
<feature type="binding site" evidence="1">
    <location>
        <begin position="153"/>
        <end position="154"/>
    </location>
    <ligand>
        <name>S-adenosyl-L-methionine</name>
        <dbReference type="ChEBI" id="CHEBI:59789"/>
    </ligand>
</feature>
<dbReference type="RefSeq" id="WP_126673001.1">
    <property type="nucleotide sequence ID" value="NZ_RYZR01000003.1"/>
</dbReference>
<dbReference type="GO" id="GO:0005829">
    <property type="term" value="C:cytosol"/>
    <property type="evidence" value="ECO:0007669"/>
    <property type="project" value="TreeGrafter"/>
</dbReference>
<dbReference type="AlphaFoldDB" id="A0A432LY11"/>
<dbReference type="EC" id="2.1.1.266" evidence="1"/>
<comment type="function">
    <text evidence="1">Specifically methylates the adenine in position 2030 of 23S rRNA.</text>
</comment>
<comment type="catalytic activity">
    <reaction evidence="1">
        <text>adenosine(2030) in 23S rRNA + S-adenosyl-L-methionine = N(6)-methyladenosine(2030) in 23S rRNA + S-adenosyl-L-homocysteine + H(+)</text>
        <dbReference type="Rhea" id="RHEA:43736"/>
        <dbReference type="Rhea" id="RHEA-COMP:10668"/>
        <dbReference type="Rhea" id="RHEA-COMP:10669"/>
        <dbReference type="ChEBI" id="CHEBI:15378"/>
        <dbReference type="ChEBI" id="CHEBI:57856"/>
        <dbReference type="ChEBI" id="CHEBI:59789"/>
        <dbReference type="ChEBI" id="CHEBI:74411"/>
        <dbReference type="ChEBI" id="CHEBI:74449"/>
        <dbReference type="EC" id="2.1.1.266"/>
    </reaction>
</comment>
<feature type="site" description="Interaction with substrate rRNA" evidence="1">
    <location>
        <position position="3"/>
    </location>
</feature>
<evidence type="ECO:0000256" key="2">
    <source>
        <dbReference type="SAM" id="MobiDB-lite"/>
    </source>
</evidence>
<organism evidence="3 4">
    <name type="scientific">Dyella dinghuensis</name>
    <dbReference type="NCBI Taxonomy" id="1920169"/>
    <lineage>
        <taxon>Bacteria</taxon>
        <taxon>Pseudomonadati</taxon>
        <taxon>Pseudomonadota</taxon>
        <taxon>Gammaproteobacteria</taxon>
        <taxon>Lysobacterales</taxon>
        <taxon>Rhodanobacteraceae</taxon>
        <taxon>Dyella</taxon>
    </lineage>
</organism>
<dbReference type="OrthoDB" id="9791274at2"/>
<reference evidence="3 4" key="1">
    <citation type="submission" date="2018-12" db="EMBL/GenBank/DDBJ databases">
        <title>Dyella dinghuensis sp. nov. DHOA06 and Dyella choica sp. nov. 4M-K27, isolated from forest soil.</title>
        <authorList>
            <person name="Qiu L.-H."/>
            <person name="Gao Z.-H."/>
        </authorList>
    </citation>
    <scope>NUCLEOTIDE SEQUENCE [LARGE SCALE GENOMIC DNA]</scope>
    <source>
        <strain evidence="3 4">DHOA06</strain>
    </source>
</reference>
<dbReference type="SUPFAM" id="SSF53335">
    <property type="entry name" value="S-adenosyl-L-methionine-dependent methyltransferases"/>
    <property type="match status" value="1"/>
</dbReference>
<feature type="binding site" evidence="1">
    <location>
        <position position="18"/>
    </location>
    <ligand>
        <name>S-adenosyl-L-methionine</name>
        <dbReference type="ChEBI" id="CHEBI:59789"/>
    </ligand>
</feature>
<dbReference type="GO" id="GO:0036307">
    <property type="term" value="F:23S rRNA (adenine(2030)-N(6))-methyltransferase activity"/>
    <property type="evidence" value="ECO:0007669"/>
    <property type="project" value="UniProtKB-UniRule"/>
</dbReference>
<dbReference type="PANTHER" id="PTHR37426:SF1">
    <property type="entry name" value="RIBOSOMAL RNA LARGE SUBUNIT METHYLTRANSFERASE J"/>
    <property type="match status" value="1"/>
</dbReference>
<dbReference type="Gene3D" id="3.40.50.150">
    <property type="entry name" value="Vaccinia Virus protein VP39"/>
    <property type="match status" value="1"/>
</dbReference>
<protein>
    <recommendedName>
        <fullName evidence="1">Ribosomal RNA large subunit methyltransferase J</fullName>
        <ecNumber evidence="1">2.1.1.266</ecNumber>
    </recommendedName>
    <alternativeName>
        <fullName evidence="1">23S rRNA (adenine(2030)-N6)-methyltransferase</fullName>
    </alternativeName>
    <alternativeName>
        <fullName evidence="1">23S rRNA m6A2030 methyltransferase</fullName>
    </alternativeName>
</protein>
<proteinExistence type="inferred from homology"/>
<dbReference type="PANTHER" id="PTHR37426">
    <property type="entry name" value="RIBOSOMAL RNA LARGE SUBUNIT METHYLTRANSFERASE J"/>
    <property type="match status" value="1"/>
</dbReference>
<feature type="binding site" evidence="1">
    <location>
        <position position="41"/>
    </location>
    <ligand>
        <name>S-adenosyl-L-methionine</name>
        <dbReference type="ChEBI" id="CHEBI:59789"/>
    </ligand>
</feature>
<gene>
    <name evidence="1" type="primary">rlmJ</name>
    <name evidence="3" type="ORF">EKH79_06805</name>
</gene>
<feature type="binding site" evidence="1">
    <location>
        <position position="110"/>
    </location>
    <ligand>
        <name>S-adenosyl-L-methionine</name>
        <dbReference type="ChEBI" id="CHEBI:59789"/>
    </ligand>
</feature>
<dbReference type="Proteomes" id="UP000267077">
    <property type="component" value="Unassembled WGS sequence"/>
</dbReference>
<keyword evidence="4" id="KW-1185">Reference proteome</keyword>
<dbReference type="EMBL" id="RYZR01000003">
    <property type="protein sequence ID" value="RUL66375.1"/>
    <property type="molecule type" value="Genomic_DNA"/>
</dbReference>
<feature type="binding site" evidence="1">
    <location>
        <position position="128"/>
    </location>
    <ligand>
        <name>S-adenosyl-L-methionine</name>
        <dbReference type="ChEBI" id="CHEBI:59789"/>
    </ligand>
</feature>
<dbReference type="GO" id="GO:0070475">
    <property type="term" value="P:rRNA base methylation"/>
    <property type="evidence" value="ECO:0007669"/>
    <property type="project" value="UniProtKB-UniRule"/>
</dbReference>
<comment type="caution">
    <text evidence="3">The sequence shown here is derived from an EMBL/GenBank/DDBJ whole genome shotgun (WGS) entry which is preliminary data.</text>
</comment>
<dbReference type="Pfam" id="PF04378">
    <property type="entry name" value="RsmJ"/>
    <property type="match status" value="1"/>
</dbReference>
<keyword evidence="1" id="KW-0949">S-adenosyl-L-methionine</keyword>
<feature type="region of interest" description="Disordered" evidence="2">
    <location>
        <begin position="293"/>
        <end position="314"/>
    </location>
</feature>
<dbReference type="HAMAP" id="MF_00934">
    <property type="entry name" value="23SrRNA_methyltr_J"/>
    <property type="match status" value="1"/>
</dbReference>
<comment type="subunit">
    <text evidence="1">Monomer.</text>
</comment>
<feature type="active site" description="Proton acceptor" evidence="1">
    <location>
        <position position="174"/>
    </location>
</feature>
<keyword evidence="1" id="KW-0698">rRNA processing</keyword>
<sequence length="314" mass="35770">MNYRHAYHAGNFADVLKHSVLFALIQALRVKETPFAFIDTHAGSGCYALDSEEAGKTGEYRDGISRLLFPDLHKSDQAKSTTLPPLLRHWLDTITTLPGNEHGLKLYPGSPLQAARAMRDIDSAQLCELRTDEASLLRELFHRDARVHVHHRNGYEALKALIPPKEKRGLVLIDPPYEAQEAEYRLIETALKAALLRWPTGMYAVWYPIKLRSQVQPFLRWLQHCGARRVLRAELLVHPDDSPLRLNGSGMVILNAPWNLDQTLRDAMPAMARLLSQERPAEWLLDWLVQDDEKAPPPQTSRYPARLPPPKRAR</sequence>
<comment type="similarity">
    <text evidence="1">Belongs to the RlmJ family.</text>
</comment>
<name>A0A432LY11_9GAMM</name>